<name>A0A1J7K1P0_9PEZI</name>
<organism evidence="1 2">
    <name type="scientific">Coniochaeta ligniaria NRRL 30616</name>
    <dbReference type="NCBI Taxonomy" id="1408157"/>
    <lineage>
        <taxon>Eukaryota</taxon>
        <taxon>Fungi</taxon>
        <taxon>Dikarya</taxon>
        <taxon>Ascomycota</taxon>
        <taxon>Pezizomycotina</taxon>
        <taxon>Sordariomycetes</taxon>
        <taxon>Sordariomycetidae</taxon>
        <taxon>Coniochaetales</taxon>
        <taxon>Coniochaetaceae</taxon>
        <taxon>Coniochaeta</taxon>
    </lineage>
</organism>
<dbReference type="Proteomes" id="UP000182658">
    <property type="component" value="Unassembled WGS sequence"/>
</dbReference>
<dbReference type="AlphaFoldDB" id="A0A1J7K1P0"/>
<protein>
    <submittedName>
        <fullName evidence="1">Uncharacterized protein</fullName>
    </submittedName>
</protein>
<reference evidence="1 2" key="1">
    <citation type="submission" date="2016-10" db="EMBL/GenBank/DDBJ databases">
        <title>Draft genome sequence of Coniochaeta ligniaria NRRL30616, a lignocellulolytic fungus for bioabatement of inhibitors in plant biomass hydrolysates.</title>
        <authorList>
            <consortium name="DOE Joint Genome Institute"/>
            <person name="Jimenez D.J."/>
            <person name="Hector R.E."/>
            <person name="Riley R."/>
            <person name="Sun H."/>
            <person name="Grigoriev I.V."/>
            <person name="Van Elsas J.D."/>
            <person name="Nichols N.N."/>
        </authorList>
    </citation>
    <scope>NUCLEOTIDE SEQUENCE [LARGE SCALE GENOMIC DNA]</scope>
    <source>
        <strain evidence="1 2">NRRL 30616</strain>
    </source>
</reference>
<dbReference type="EMBL" id="KV875093">
    <property type="protein sequence ID" value="OIW35636.1"/>
    <property type="molecule type" value="Genomic_DNA"/>
</dbReference>
<accession>A0A1J7K1P0</accession>
<dbReference type="InParanoid" id="A0A1J7K1P0"/>
<gene>
    <name evidence="1" type="ORF">CONLIGDRAFT_66147</name>
</gene>
<sequence>MTAQPGTLQCESQNQLANVELFTDEHSRRVAIEFRKQLRRTDQIRGYLCTPVAGCTPVLGLRMLAGYLASDSSLDIKITKYDEAMRRRDN</sequence>
<evidence type="ECO:0000313" key="1">
    <source>
        <dbReference type="EMBL" id="OIW35636.1"/>
    </source>
</evidence>
<keyword evidence="2" id="KW-1185">Reference proteome</keyword>
<proteinExistence type="predicted"/>
<evidence type="ECO:0000313" key="2">
    <source>
        <dbReference type="Proteomes" id="UP000182658"/>
    </source>
</evidence>